<proteinExistence type="predicted"/>
<dbReference type="EMBL" id="JWLZ01000002">
    <property type="protein sequence ID" value="KHT65530.1"/>
    <property type="molecule type" value="Genomic_DNA"/>
</dbReference>
<dbReference type="PANTHER" id="PTHR42781:SF1">
    <property type="entry name" value="THIAMINE IMPORT ATP-BINDING PROTEIN THIQ"/>
    <property type="match status" value="1"/>
</dbReference>
<reference evidence="9 10" key="1">
    <citation type="submission" date="2014-12" db="EMBL/GenBank/DDBJ databases">
        <title>Genome sequencing of Photobacterium gaetbulicola AD005a.</title>
        <authorList>
            <person name="Adrian T.G.S."/>
            <person name="Chan K.G."/>
        </authorList>
    </citation>
    <scope>NUCLEOTIDE SEQUENCE [LARGE SCALE GENOMIC DNA]</scope>
    <source>
        <strain evidence="9 10">AD005a</strain>
    </source>
</reference>
<keyword evidence="7" id="KW-0472">Membrane</keyword>
<evidence type="ECO:0000259" key="8">
    <source>
        <dbReference type="PROSITE" id="PS50893"/>
    </source>
</evidence>
<accession>A0A0B9GL02</accession>
<dbReference type="PROSITE" id="PS50893">
    <property type="entry name" value="ABC_TRANSPORTER_2"/>
    <property type="match status" value="1"/>
</dbReference>
<dbReference type="SUPFAM" id="SSF52540">
    <property type="entry name" value="P-loop containing nucleoside triphosphate hydrolases"/>
    <property type="match status" value="1"/>
</dbReference>
<keyword evidence="2" id="KW-1003">Cell membrane</keyword>
<keyword evidence="3" id="KW-0997">Cell inner membrane</keyword>
<evidence type="ECO:0000313" key="10">
    <source>
        <dbReference type="Proteomes" id="UP000031278"/>
    </source>
</evidence>
<sequence length="239" mass="26071">MLILQRLQHCFHHPKQPGQSTQLCFDLSVEAGDIVALLGPSGAGKSTLLAMIAGFLAPDSGTLTVNGQSICQLHPAKRPLSILFQEHNLFPHLSVYENIALGLSPALKLTLEQKEHVVVAAAKVGLQSYLDRLPEQLSGGQRQRVALARCLIRQRPLLLLDEPFSALDPALRKEMLELVSKLAREQGTTVLMVTHSPEDALKIADKCAFIYQGRVKVFGPCRDVLAAPSDPALVHYLGH</sequence>
<dbReference type="InterPro" id="IPR005968">
    <property type="entry name" value="Thiamine_ABC_ThiQ"/>
</dbReference>
<comment type="caution">
    <text evidence="9">The sequence shown here is derived from an EMBL/GenBank/DDBJ whole genome shotgun (WGS) entry which is preliminary data.</text>
</comment>
<dbReference type="Pfam" id="PF00005">
    <property type="entry name" value="ABC_tran"/>
    <property type="match status" value="1"/>
</dbReference>
<dbReference type="PROSITE" id="PS00211">
    <property type="entry name" value="ABC_TRANSPORTER_1"/>
    <property type="match status" value="1"/>
</dbReference>
<dbReference type="RefSeq" id="WP_039456356.1">
    <property type="nucleotide sequence ID" value="NZ_JWLZ01000002.1"/>
</dbReference>
<dbReference type="Proteomes" id="UP000031278">
    <property type="component" value="Unassembled WGS sequence"/>
</dbReference>
<keyword evidence="4" id="KW-0547">Nucleotide-binding</keyword>
<evidence type="ECO:0000256" key="2">
    <source>
        <dbReference type="ARBA" id="ARBA00022475"/>
    </source>
</evidence>
<dbReference type="InterPro" id="IPR003439">
    <property type="entry name" value="ABC_transporter-like_ATP-bd"/>
</dbReference>
<feature type="domain" description="ABC transporter" evidence="8">
    <location>
        <begin position="5"/>
        <end position="237"/>
    </location>
</feature>
<dbReference type="InterPro" id="IPR050093">
    <property type="entry name" value="ABC_SmlMolc_Importer"/>
</dbReference>
<evidence type="ECO:0000256" key="6">
    <source>
        <dbReference type="ARBA" id="ARBA00022967"/>
    </source>
</evidence>
<dbReference type="GO" id="GO:0016887">
    <property type="term" value="F:ATP hydrolysis activity"/>
    <property type="evidence" value="ECO:0007669"/>
    <property type="project" value="InterPro"/>
</dbReference>
<evidence type="ECO:0000256" key="3">
    <source>
        <dbReference type="ARBA" id="ARBA00022519"/>
    </source>
</evidence>
<dbReference type="Gene3D" id="3.40.50.300">
    <property type="entry name" value="P-loop containing nucleotide triphosphate hydrolases"/>
    <property type="match status" value="1"/>
</dbReference>
<dbReference type="InterPro" id="IPR027417">
    <property type="entry name" value="P-loop_NTPase"/>
</dbReference>
<dbReference type="GO" id="GO:0042626">
    <property type="term" value="F:ATPase-coupled transmembrane transporter activity"/>
    <property type="evidence" value="ECO:0007669"/>
    <property type="project" value="InterPro"/>
</dbReference>
<keyword evidence="6" id="KW-1278">Translocase</keyword>
<dbReference type="GO" id="GO:0005524">
    <property type="term" value="F:ATP binding"/>
    <property type="evidence" value="ECO:0007669"/>
    <property type="project" value="UniProtKB-KW"/>
</dbReference>
<evidence type="ECO:0000256" key="1">
    <source>
        <dbReference type="ARBA" id="ARBA00022448"/>
    </source>
</evidence>
<keyword evidence="1" id="KW-0813">Transport</keyword>
<dbReference type="AlphaFoldDB" id="A0A0B9GL02"/>
<dbReference type="GO" id="GO:0016020">
    <property type="term" value="C:membrane"/>
    <property type="evidence" value="ECO:0007669"/>
    <property type="project" value="InterPro"/>
</dbReference>
<dbReference type="InterPro" id="IPR003593">
    <property type="entry name" value="AAA+_ATPase"/>
</dbReference>
<evidence type="ECO:0000256" key="4">
    <source>
        <dbReference type="ARBA" id="ARBA00022741"/>
    </source>
</evidence>
<evidence type="ECO:0000256" key="5">
    <source>
        <dbReference type="ARBA" id="ARBA00022840"/>
    </source>
</evidence>
<dbReference type="SMART" id="SM00382">
    <property type="entry name" value="AAA"/>
    <property type="match status" value="1"/>
</dbReference>
<organism evidence="9 10">
    <name type="scientific">Photobacterium gaetbulicola</name>
    <dbReference type="NCBI Taxonomy" id="1295392"/>
    <lineage>
        <taxon>Bacteria</taxon>
        <taxon>Pseudomonadati</taxon>
        <taxon>Pseudomonadota</taxon>
        <taxon>Gammaproteobacteria</taxon>
        <taxon>Vibrionales</taxon>
        <taxon>Vibrionaceae</taxon>
        <taxon>Photobacterium</taxon>
    </lineage>
</organism>
<dbReference type="InterPro" id="IPR017871">
    <property type="entry name" value="ABC_transporter-like_CS"/>
</dbReference>
<dbReference type="NCBIfam" id="TIGR01277">
    <property type="entry name" value="thiQ"/>
    <property type="match status" value="1"/>
</dbReference>
<evidence type="ECO:0000313" key="9">
    <source>
        <dbReference type="EMBL" id="KHT65530.1"/>
    </source>
</evidence>
<keyword evidence="5 9" id="KW-0067">ATP-binding</keyword>
<dbReference type="GO" id="GO:0071934">
    <property type="term" value="P:thiamine transmembrane transport"/>
    <property type="evidence" value="ECO:0007669"/>
    <property type="project" value="InterPro"/>
</dbReference>
<name>A0A0B9GL02_9GAMM</name>
<dbReference type="PANTHER" id="PTHR42781">
    <property type="entry name" value="SPERMIDINE/PUTRESCINE IMPORT ATP-BINDING PROTEIN POTA"/>
    <property type="match status" value="1"/>
</dbReference>
<evidence type="ECO:0000256" key="7">
    <source>
        <dbReference type="ARBA" id="ARBA00023136"/>
    </source>
</evidence>
<protein>
    <submittedName>
        <fullName evidence="9">Thiamine ABC transporter ATP-binding protein</fullName>
    </submittedName>
</protein>
<gene>
    <name evidence="9" type="ORF">RJ45_00690</name>
</gene>